<reference evidence="1" key="1">
    <citation type="journal article" date="2020" name="Stud. Mycol.">
        <title>101 Dothideomycetes genomes: a test case for predicting lifestyles and emergence of pathogens.</title>
        <authorList>
            <person name="Haridas S."/>
            <person name="Albert R."/>
            <person name="Binder M."/>
            <person name="Bloem J."/>
            <person name="Labutti K."/>
            <person name="Salamov A."/>
            <person name="Andreopoulos B."/>
            <person name="Baker S."/>
            <person name="Barry K."/>
            <person name="Bills G."/>
            <person name="Bluhm B."/>
            <person name="Cannon C."/>
            <person name="Castanera R."/>
            <person name="Culley D."/>
            <person name="Daum C."/>
            <person name="Ezra D."/>
            <person name="Gonzalez J."/>
            <person name="Henrissat B."/>
            <person name="Kuo A."/>
            <person name="Liang C."/>
            <person name="Lipzen A."/>
            <person name="Lutzoni F."/>
            <person name="Magnuson J."/>
            <person name="Mondo S."/>
            <person name="Nolan M."/>
            <person name="Ohm R."/>
            <person name="Pangilinan J."/>
            <person name="Park H.-J."/>
            <person name="Ramirez L."/>
            <person name="Alfaro M."/>
            <person name="Sun H."/>
            <person name="Tritt A."/>
            <person name="Yoshinaga Y."/>
            <person name="Zwiers L.-H."/>
            <person name="Turgeon B."/>
            <person name="Goodwin S."/>
            <person name="Spatafora J."/>
            <person name="Crous P."/>
            <person name="Grigoriev I."/>
        </authorList>
    </citation>
    <scope>NUCLEOTIDE SEQUENCE</scope>
    <source>
        <strain evidence="1">CBS 627.86</strain>
    </source>
</reference>
<sequence>MTDFRTASVTRGIAFSNDLEYLLQTQFALTDRNFDQMSDTDKRRSVSLSVKDVGARRSVQVVHQERSEQPLWTAVHSMARYEDCPSTPDHHVTVEVTSPDVDTPSSALNTDQQVEVRSKSNLFQRMGKALRGLLFKNRGKKPCTTFAVRPPLNTDRVVSHDTFQELDSAPPLLPKLAPNLIRTHSQNLCKSVTRAPAKIQEKPESYNKLAYAPGTQDLFLHRTKRPKQVWGYMSRDGSLLFDSPQGHQARLARFVGLSQEDLPHLDPHLFKDFDSGPEGFDRPNWSSSGLAMQAKHCASTRKPREPIDEQRRVAEAFLQMEYEQGGMSGCMRKKRAEQTHLNNYIYQVYSPYGNKTRTPKLTSS</sequence>
<name>A0A6A5ZMJ7_9PLEO</name>
<accession>A0A6A5ZMJ7</accession>
<proteinExistence type="predicted"/>
<organism evidence="1 2">
    <name type="scientific">Lophiotrema nucula</name>
    <dbReference type="NCBI Taxonomy" id="690887"/>
    <lineage>
        <taxon>Eukaryota</taxon>
        <taxon>Fungi</taxon>
        <taxon>Dikarya</taxon>
        <taxon>Ascomycota</taxon>
        <taxon>Pezizomycotina</taxon>
        <taxon>Dothideomycetes</taxon>
        <taxon>Pleosporomycetidae</taxon>
        <taxon>Pleosporales</taxon>
        <taxon>Lophiotremataceae</taxon>
        <taxon>Lophiotrema</taxon>
    </lineage>
</organism>
<evidence type="ECO:0000313" key="1">
    <source>
        <dbReference type="EMBL" id="KAF2120224.1"/>
    </source>
</evidence>
<dbReference type="AlphaFoldDB" id="A0A6A5ZMJ7"/>
<keyword evidence="2" id="KW-1185">Reference proteome</keyword>
<protein>
    <submittedName>
        <fullName evidence="1">Uncharacterized protein</fullName>
    </submittedName>
</protein>
<evidence type="ECO:0000313" key="2">
    <source>
        <dbReference type="Proteomes" id="UP000799770"/>
    </source>
</evidence>
<dbReference type="EMBL" id="ML977314">
    <property type="protein sequence ID" value="KAF2120224.1"/>
    <property type="molecule type" value="Genomic_DNA"/>
</dbReference>
<gene>
    <name evidence="1" type="ORF">BDV96DRAFT_642070</name>
</gene>
<dbReference type="Proteomes" id="UP000799770">
    <property type="component" value="Unassembled WGS sequence"/>
</dbReference>